<reference evidence="2 3" key="1">
    <citation type="journal article" date="2009" name="BMC Genomics">
        <title>The complete genome sequence of Xanthomonas albilineans provides new insights into the reductive genome evolution of the xylem-limited Xanthomonadaceae.</title>
        <authorList>
            <person name="Pieretti I."/>
            <person name="Royer M."/>
            <person name="Barbe V."/>
            <person name="Carrere S."/>
            <person name="Koebnik R."/>
            <person name="Cociancich S."/>
            <person name="Couloux A."/>
            <person name="Darrasse A."/>
            <person name="Gouzy J."/>
            <person name="Jacques M.A."/>
            <person name="Lauber E."/>
            <person name="Manceau C."/>
            <person name="Mangenot S."/>
            <person name="Poussier S."/>
            <person name="Segurens B."/>
            <person name="Szurek B."/>
            <person name="Verdier V."/>
            <person name="Arlat M."/>
            <person name="Rott P."/>
        </authorList>
    </citation>
    <scope>NUCLEOTIDE SEQUENCE [LARGE SCALE GENOMIC DNA]</scope>
    <source>
        <strain evidence="3">GPE PC73 / CFBP 7063</strain>
    </source>
</reference>
<feature type="transmembrane region" description="Helical" evidence="1">
    <location>
        <begin position="86"/>
        <end position="114"/>
    </location>
</feature>
<dbReference type="InterPro" id="IPR007403">
    <property type="entry name" value="DUF456"/>
</dbReference>
<name>D2U8C9_XANAP</name>
<accession>D2U8C9</accession>
<dbReference type="OrthoDB" id="9808460at2"/>
<dbReference type="EMBL" id="FP565176">
    <property type="protein sequence ID" value="CBA15645.1"/>
    <property type="molecule type" value="Genomic_DNA"/>
</dbReference>
<dbReference type="RefSeq" id="WP_012915649.1">
    <property type="nucleotide sequence ID" value="NC_013722.1"/>
</dbReference>
<keyword evidence="1" id="KW-0812">Transmembrane</keyword>
<dbReference type="PATRIC" id="fig|29447.3.peg.1131"/>
<dbReference type="STRING" id="380358.XALC_1130"/>
<gene>
    <name evidence="2" type="ordered locus">XALc_1130</name>
</gene>
<evidence type="ECO:0008006" key="4">
    <source>
        <dbReference type="Google" id="ProtNLM"/>
    </source>
</evidence>
<organism evidence="2 3">
    <name type="scientific">Xanthomonas albilineans (strain GPE PC73 / CFBP 7063)</name>
    <dbReference type="NCBI Taxonomy" id="380358"/>
    <lineage>
        <taxon>Bacteria</taxon>
        <taxon>Pseudomonadati</taxon>
        <taxon>Pseudomonadota</taxon>
        <taxon>Gammaproteobacteria</taxon>
        <taxon>Lysobacterales</taxon>
        <taxon>Lysobacteraceae</taxon>
        <taxon>Xanthomonas</taxon>
    </lineage>
</organism>
<sequence length="161" mass="16746">MSPGFIYYFCASLLVVIGLAGVVLPALPGTPLMFAGMLLAAWADDFEHVGWTTLTVLAVFTAASLLVDLLATALGASRVGASRKAVWGAILGSIAGLPYMPIGLFVGPFVGALAGEYWHSRQLRQAAKVGMGTWMGIVLGMAAKLALALSMIGLFAAAWLF</sequence>
<dbReference type="PANTHER" id="PTHR39165:SF1">
    <property type="entry name" value="DUF456 DOMAIN-CONTAINING PROTEIN"/>
    <property type="match status" value="1"/>
</dbReference>
<dbReference type="Proteomes" id="UP000001890">
    <property type="component" value="Chromosome"/>
</dbReference>
<dbReference type="AlphaFoldDB" id="D2U8C9"/>
<evidence type="ECO:0000313" key="3">
    <source>
        <dbReference type="Proteomes" id="UP000001890"/>
    </source>
</evidence>
<feature type="transmembrane region" description="Helical" evidence="1">
    <location>
        <begin position="5"/>
        <end position="28"/>
    </location>
</feature>
<keyword evidence="1" id="KW-1133">Transmembrane helix</keyword>
<keyword evidence="1" id="KW-0472">Membrane</keyword>
<dbReference type="Pfam" id="PF04306">
    <property type="entry name" value="DUF456"/>
    <property type="match status" value="1"/>
</dbReference>
<dbReference type="KEGG" id="xal:XALC_1130"/>
<protein>
    <recommendedName>
        <fullName evidence="4">DUF456 domain-containing protein</fullName>
    </recommendedName>
</protein>
<proteinExistence type="predicted"/>
<evidence type="ECO:0000313" key="2">
    <source>
        <dbReference type="EMBL" id="CBA15645.1"/>
    </source>
</evidence>
<dbReference type="PANTHER" id="PTHR39165">
    <property type="entry name" value="IG HYPOTHETICAL 17883"/>
    <property type="match status" value="1"/>
</dbReference>
<keyword evidence="3" id="KW-1185">Reference proteome</keyword>
<feature type="transmembrane region" description="Helical" evidence="1">
    <location>
        <begin position="134"/>
        <end position="160"/>
    </location>
</feature>
<evidence type="ECO:0000256" key="1">
    <source>
        <dbReference type="SAM" id="Phobius"/>
    </source>
</evidence>
<feature type="transmembrane region" description="Helical" evidence="1">
    <location>
        <begin position="48"/>
        <end position="74"/>
    </location>
</feature>
<dbReference type="GeneID" id="57876448"/>
<dbReference type="eggNOG" id="COG2839">
    <property type="taxonomic scope" value="Bacteria"/>
</dbReference>